<protein>
    <submittedName>
        <fullName evidence="2">Uncharacterized protein</fullName>
    </submittedName>
</protein>
<keyword evidence="3" id="KW-1185">Reference proteome</keyword>
<name>A0AAN6Y5W4_9PEZI</name>
<reference evidence="2" key="2">
    <citation type="submission" date="2023-05" db="EMBL/GenBank/DDBJ databases">
        <authorList>
            <consortium name="Lawrence Berkeley National Laboratory"/>
            <person name="Steindorff A."/>
            <person name="Hensen N."/>
            <person name="Bonometti L."/>
            <person name="Westerberg I."/>
            <person name="Brannstrom I.O."/>
            <person name="Guillou S."/>
            <person name="Cros-Aarteil S."/>
            <person name="Calhoun S."/>
            <person name="Haridas S."/>
            <person name="Kuo A."/>
            <person name="Mondo S."/>
            <person name="Pangilinan J."/>
            <person name="Riley R."/>
            <person name="Labutti K."/>
            <person name="Andreopoulos B."/>
            <person name="Lipzen A."/>
            <person name="Chen C."/>
            <person name="Yanf M."/>
            <person name="Daum C."/>
            <person name="Ng V."/>
            <person name="Clum A."/>
            <person name="Ohm R."/>
            <person name="Martin F."/>
            <person name="Silar P."/>
            <person name="Natvig D."/>
            <person name="Lalanne C."/>
            <person name="Gautier V."/>
            <person name="Ament-Velasquez S.L."/>
            <person name="Kruys A."/>
            <person name="Hutchinson M.I."/>
            <person name="Powell A.J."/>
            <person name="Barry K."/>
            <person name="Miller A.N."/>
            <person name="Grigoriev I.V."/>
            <person name="Debuchy R."/>
            <person name="Gladieux P."/>
            <person name="Thoren M.H."/>
            <person name="Johannesson H."/>
        </authorList>
    </citation>
    <scope>NUCLEOTIDE SEQUENCE</scope>
    <source>
        <strain evidence="2">PSN293</strain>
    </source>
</reference>
<proteinExistence type="predicted"/>
<reference evidence="2" key="1">
    <citation type="journal article" date="2023" name="Mol. Phylogenet. Evol.">
        <title>Genome-scale phylogeny and comparative genomics of the fungal order Sordariales.</title>
        <authorList>
            <person name="Hensen N."/>
            <person name="Bonometti L."/>
            <person name="Westerberg I."/>
            <person name="Brannstrom I.O."/>
            <person name="Guillou S."/>
            <person name="Cros-Aarteil S."/>
            <person name="Calhoun S."/>
            <person name="Haridas S."/>
            <person name="Kuo A."/>
            <person name="Mondo S."/>
            <person name="Pangilinan J."/>
            <person name="Riley R."/>
            <person name="LaButti K."/>
            <person name="Andreopoulos B."/>
            <person name="Lipzen A."/>
            <person name="Chen C."/>
            <person name="Yan M."/>
            <person name="Daum C."/>
            <person name="Ng V."/>
            <person name="Clum A."/>
            <person name="Steindorff A."/>
            <person name="Ohm R.A."/>
            <person name="Martin F."/>
            <person name="Silar P."/>
            <person name="Natvig D.O."/>
            <person name="Lalanne C."/>
            <person name="Gautier V."/>
            <person name="Ament-Velasquez S.L."/>
            <person name="Kruys A."/>
            <person name="Hutchinson M.I."/>
            <person name="Powell A.J."/>
            <person name="Barry K."/>
            <person name="Miller A.N."/>
            <person name="Grigoriev I.V."/>
            <person name="Debuchy R."/>
            <person name="Gladieux P."/>
            <person name="Hiltunen Thoren M."/>
            <person name="Johannesson H."/>
        </authorList>
    </citation>
    <scope>NUCLEOTIDE SEQUENCE</scope>
    <source>
        <strain evidence="2">PSN293</strain>
    </source>
</reference>
<dbReference type="AlphaFoldDB" id="A0AAN6Y5W4"/>
<keyword evidence="1" id="KW-0812">Transmembrane</keyword>
<evidence type="ECO:0000313" key="2">
    <source>
        <dbReference type="EMBL" id="KAK4209982.1"/>
    </source>
</evidence>
<comment type="caution">
    <text evidence="2">The sequence shown here is derived from an EMBL/GenBank/DDBJ whole genome shotgun (WGS) entry which is preliminary data.</text>
</comment>
<feature type="transmembrane region" description="Helical" evidence="1">
    <location>
        <begin position="81"/>
        <end position="102"/>
    </location>
</feature>
<gene>
    <name evidence="2" type="ORF">QBC37DRAFT_43697</name>
</gene>
<keyword evidence="1" id="KW-0472">Membrane</keyword>
<organism evidence="2 3">
    <name type="scientific">Rhypophila decipiens</name>
    <dbReference type="NCBI Taxonomy" id="261697"/>
    <lineage>
        <taxon>Eukaryota</taxon>
        <taxon>Fungi</taxon>
        <taxon>Dikarya</taxon>
        <taxon>Ascomycota</taxon>
        <taxon>Pezizomycotina</taxon>
        <taxon>Sordariomycetes</taxon>
        <taxon>Sordariomycetidae</taxon>
        <taxon>Sordariales</taxon>
        <taxon>Naviculisporaceae</taxon>
        <taxon>Rhypophila</taxon>
    </lineage>
</organism>
<evidence type="ECO:0000313" key="3">
    <source>
        <dbReference type="Proteomes" id="UP001301769"/>
    </source>
</evidence>
<feature type="transmembrane region" description="Helical" evidence="1">
    <location>
        <begin position="122"/>
        <end position="154"/>
    </location>
</feature>
<dbReference type="EMBL" id="MU858188">
    <property type="protein sequence ID" value="KAK4209982.1"/>
    <property type="molecule type" value="Genomic_DNA"/>
</dbReference>
<dbReference type="Proteomes" id="UP001301769">
    <property type="component" value="Unassembled WGS sequence"/>
</dbReference>
<keyword evidence="1" id="KW-1133">Transmembrane helix</keyword>
<accession>A0AAN6Y5W4</accession>
<evidence type="ECO:0000256" key="1">
    <source>
        <dbReference type="SAM" id="Phobius"/>
    </source>
</evidence>
<sequence length="155" mass="17457">MALLAAATTEPSVALRPQIPRQKSQKPQQVSPLAILGPLVNHALQFQQILSAATCMLFLRSYFAARVIATSLLLASRVIAFRALITSKFLAIGVTGLSQWLLSRVWTSRRSRRFRKNLELELYQLLLGPLGNMMFLLMFWPGWLILAVIVRALWP</sequence>